<protein>
    <submittedName>
        <fullName evidence="1">Uncharacterized protein</fullName>
    </submittedName>
</protein>
<dbReference type="EMBL" id="MU843058">
    <property type="protein sequence ID" value="KAK2022139.1"/>
    <property type="molecule type" value="Genomic_DNA"/>
</dbReference>
<evidence type="ECO:0000313" key="2">
    <source>
        <dbReference type="Proteomes" id="UP001232148"/>
    </source>
</evidence>
<accession>A0AAD9LV00</accession>
<name>A0AAD9LV00_9PEZI</name>
<comment type="caution">
    <text evidence="1">The sequence shown here is derived from an EMBL/GenBank/DDBJ whole genome shotgun (WGS) entry which is preliminary data.</text>
</comment>
<gene>
    <name evidence="1" type="ORF">LX32DRAFT_212226</name>
</gene>
<dbReference type="Proteomes" id="UP001232148">
    <property type="component" value="Unassembled WGS sequence"/>
</dbReference>
<organism evidence="1 2">
    <name type="scientific">Colletotrichum zoysiae</name>
    <dbReference type="NCBI Taxonomy" id="1216348"/>
    <lineage>
        <taxon>Eukaryota</taxon>
        <taxon>Fungi</taxon>
        <taxon>Dikarya</taxon>
        <taxon>Ascomycota</taxon>
        <taxon>Pezizomycotina</taxon>
        <taxon>Sordariomycetes</taxon>
        <taxon>Hypocreomycetidae</taxon>
        <taxon>Glomerellales</taxon>
        <taxon>Glomerellaceae</taxon>
        <taxon>Colletotrichum</taxon>
        <taxon>Colletotrichum graminicola species complex</taxon>
    </lineage>
</organism>
<sequence length="94" mass="9958">MYCPSLPLSVCPYMCLFVCLGEKLIVAHPPTLTLLASRTLIGTYLPCRPTLVASGKLTIDCIIDSRAHEVACTLARGLPACLLHMLSVGGGVTD</sequence>
<evidence type="ECO:0000313" key="1">
    <source>
        <dbReference type="EMBL" id="KAK2022139.1"/>
    </source>
</evidence>
<dbReference type="AlphaFoldDB" id="A0AAD9LV00"/>
<reference evidence="1" key="1">
    <citation type="submission" date="2021-06" db="EMBL/GenBank/DDBJ databases">
        <title>Comparative genomics, transcriptomics and evolutionary studies reveal genomic signatures of adaptation to plant cell wall in hemibiotrophic fungi.</title>
        <authorList>
            <consortium name="DOE Joint Genome Institute"/>
            <person name="Baroncelli R."/>
            <person name="Diaz J.F."/>
            <person name="Benocci T."/>
            <person name="Peng M."/>
            <person name="Battaglia E."/>
            <person name="Haridas S."/>
            <person name="Andreopoulos W."/>
            <person name="Labutti K."/>
            <person name="Pangilinan J."/>
            <person name="Floch G.L."/>
            <person name="Makela M.R."/>
            <person name="Henrissat B."/>
            <person name="Grigoriev I.V."/>
            <person name="Crouch J.A."/>
            <person name="De Vries R.P."/>
            <person name="Sukno S.A."/>
            <person name="Thon M.R."/>
        </authorList>
    </citation>
    <scope>NUCLEOTIDE SEQUENCE</scope>
    <source>
        <strain evidence="1">MAFF235873</strain>
    </source>
</reference>
<keyword evidence="2" id="KW-1185">Reference proteome</keyword>
<proteinExistence type="predicted"/>